<protein>
    <recommendedName>
        <fullName evidence="11">E3 ubiquitin-protein ligase RMA</fullName>
        <ecNumber evidence="11">2.3.2.27</ecNumber>
    </recommendedName>
    <alternativeName>
        <fullName evidence="11">Protein RING membrane-anchor</fullName>
    </alternativeName>
    <alternativeName>
        <fullName evidence="11">RING-type E3 ubiquitin transferase RMA</fullName>
    </alternativeName>
</protein>
<dbReference type="AlphaFoldDB" id="A0A835PMU6"/>
<keyword evidence="7 11" id="KW-0833">Ubl conjugation pathway</keyword>
<dbReference type="GO" id="GO:0006511">
    <property type="term" value="P:ubiquitin-dependent protein catabolic process"/>
    <property type="evidence" value="ECO:0007669"/>
    <property type="project" value="UniProtKB-UniRule"/>
</dbReference>
<evidence type="ECO:0000259" key="13">
    <source>
        <dbReference type="PROSITE" id="PS50089"/>
    </source>
</evidence>
<feature type="domain" description="RING-type" evidence="13">
    <location>
        <begin position="311"/>
        <end position="352"/>
    </location>
</feature>
<keyword evidence="5 11" id="KW-0479">Metal-binding</keyword>
<evidence type="ECO:0000256" key="10">
    <source>
        <dbReference type="PROSITE-ProRule" id="PRU00175"/>
    </source>
</evidence>
<sequence>MADEGSEGRATSMDLNLYLGLPCSPRPRSLDLGSDLALSSLPLSESSNSEEIRAPEAAPGVMEGPAPNDEYSPFHTTVPESEVLLAGFRPSSDVNPNHEYPPCFSSYEPFGHSYAQDTEGPVLPYSPSNAPAVSVEDEIALIEERDGGFSAPFNDGAPINLIDDPFVEGSGSHLPYSPNYLPQSASLQEDETLASYTSMPQHVLGDSSSRGDGTSLQHELLQSPEFRIRRLVESQRWRMRRFRSSVTFGNERPAFFQQVSSTPIDLMQDMVSSPRPSDTYGKHKVPVEGAAAESSEEDTEMKNRSVANFECNICFDIAKEPVVTSCGHLFCWSCLYQWLHVHSDHKECPVCKGEVTEANIFPIYGRGKSGSDKESKEGETSESGVKIPPRPRGNRLESWRQHLRPISRRFGEGITHSLRRLLNHQIRNRTRFGGHEDSISQELLNGGSHVVLTRSMAREIAKGRSYYCKCTQHGRD</sequence>
<comment type="function">
    <text evidence="11">E3 ubiquitin-protein ligase.</text>
</comment>
<dbReference type="SUPFAM" id="SSF57850">
    <property type="entry name" value="RING/U-box"/>
    <property type="match status" value="1"/>
</dbReference>
<evidence type="ECO:0000256" key="11">
    <source>
        <dbReference type="RuleBase" id="RU369090"/>
    </source>
</evidence>
<evidence type="ECO:0000256" key="12">
    <source>
        <dbReference type="SAM" id="MobiDB-lite"/>
    </source>
</evidence>
<dbReference type="InterPro" id="IPR017907">
    <property type="entry name" value="Znf_RING_CS"/>
</dbReference>
<gene>
    <name evidence="14" type="ORF">HPP92_022048</name>
</gene>
<evidence type="ECO:0000256" key="9">
    <source>
        <dbReference type="ARBA" id="ARBA00023136"/>
    </source>
</evidence>
<dbReference type="PANTHER" id="PTHR12313">
    <property type="entry name" value="E3 UBIQUITIN-PROTEIN LIGASE RNF5-RELATED"/>
    <property type="match status" value="1"/>
</dbReference>
<keyword evidence="4 11" id="KW-0808">Transferase</keyword>
<dbReference type="Proteomes" id="UP000636800">
    <property type="component" value="Chromosome 12"/>
</dbReference>
<dbReference type="Pfam" id="PF00097">
    <property type="entry name" value="zf-C3HC4"/>
    <property type="match status" value="1"/>
</dbReference>
<dbReference type="PROSITE" id="PS50089">
    <property type="entry name" value="ZF_RING_2"/>
    <property type="match status" value="1"/>
</dbReference>
<dbReference type="GO" id="GO:0008270">
    <property type="term" value="F:zinc ion binding"/>
    <property type="evidence" value="ECO:0007669"/>
    <property type="project" value="UniProtKB-KW"/>
</dbReference>
<comment type="caution">
    <text evidence="14">The sequence shown here is derived from an EMBL/GenBank/DDBJ whole genome shotgun (WGS) entry which is preliminary data.</text>
</comment>
<keyword evidence="8 11" id="KW-0862">Zinc</keyword>
<reference evidence="14 15" key="1">
    <citation type="journal article" date="2020" name="Nat. Food">
        <title>A phased Vanilla planifolia genome enables genetic improvement of flavour and production.</title>
        <authorList>
            <person name="Hasing T."/>
            <person name="Tang H."/>
            <person name="Brym M."/>
            <person name="Khazi F."/>
            <person name="Huang T."/>
            <person name="Chambers A.H."/>
        </authorList>
    </citation>
    <scope>NUCLEOTIDE SEQUENCE [LARGE SCALE GENOMIC DNA]</scope>
    <source>
        <tissue evidence="14">Leaf</tissue>
    </source>
</reference>
<evidence type="ECO:0000313" key="14">
    <source>
        <dbReference type="EMBL" id="KAG0456891.1"/>
    </source>
</evidence>
<evidence type="ECO:0000256" key="8">
    <source>
        <dbReference type="ARBA" id="ARBA00022833"/>
    </source>
</evidence>
<keyword evidence="15" id="KW-1185">Reference proteome</keyword>
<comment type="subcellular location">
    <subcellularLocation>
        <location evidence="2">Endomembrane system</location>
    </subcellularLocation>
    <subcellularLocation>
        <location evidence="11">Endoplasmic reticulum membrane</location>
        <topology evidence="11">Single-pass type IV membrane protein</topology>
    </subcellularLocation>
</comment>
<organism evidence="14 15">
    <name type="scientific">Vanilla planifolia</name>
    <name type="common">Vanilla</name>
    <dbReference type="NCBI Taxonomy" id="51239"/>
    <lineage>
        <taxon>Eukaryota</taxon>
        <taxon>Viridiplantae</taxon>
        <taxon>Streptophyta</taxon>
        <taxon>Embryophyta</taxon>
        <taxon>Tracheophyta</taxon>
        <taxon>Spermatophyta</taxon>
        <taxon>Magnoliopsida</taxon>
        <taxon>Liliopsida</taxon>
        <taxon>Asparagales</taxon>
        <taxon>Orchidaceae</taxon>
        <taxon>Vanilloideae</taxon>
        <taxon>Vanilleae</taxon>
        <taxon>Vanilla</taxon>
    </lineage>
</organism>
<evidence type="ECO:0000256" key="3">
    <source>
        <dbReference type="ARBA" id="ARBA00004906"/>
    </source>
</evidence>
<dbReference type="GO" id="GO:0016567">
    <property type="term" value="P:protein ubiquitination"/>
    <property type="evidence" value="ECO:0007669"/>
    <property type="project" value="UniProtKB-UniPathway"/>
</dbReference>
<dbReference type="UniPathway" id="UPA00143"/>
<evidence type="ECO:0000256" key="6">
    <source>
        <dbReference type="ARBA" id="ARBA00022771"/>
    </source>
</evidence>
<keyword evidence="11" id="KW-0256">Endoplasmic reticulum</keyword>
<comment type="catalytic activity">
    <reaction evidence="1 11">
        <text>S-ubiquitinyl-[E2 ubiquitin-conjugating enzyme]-L-cysteine + [acceptor protein]-L-lysine = [E2 ubiquitin-conjugating enzyme]-L-cysteine + N(6)-ubiquitinyl-[acceptor protein]-L-lysine.</text>
        <dbReference type="EC" id="2.3.2.27"/>
    </reaction>
</comment>
<dbReference type="PROSITE" id="PS00518">
    <property type="entry name" value="ZF_RING_1"/>
    <property type="match status" value="1"/>
</dbReference>
<dbReference type="CDD" id="cd16534">
    <property type="entry name" value="RING-HC_RNF5-like"/>
    <property type="match status" value="1"/>
</dbReference>
<feature type="compositionally biased region" description="Basic and acidic residues" evidence="12">
    <location>
        <begin position="369"/>
        <end position="379"/>
    </location>
</feature>
<evidence type="ECO:0000313" key="15">
    <source>
        <dbReference type="Proteomes" id="UP000636800"/>
    </source>
</evidence>
<dbReference type="FunFam" id="3.30.40.10:FF:000365">
    <property type="entry name" value="Zinc finger family protein"/>
    <property type="match status" value="1"/>
</dbReference>
<keyword evidence="9" id="KW-0472">Membrane</keyword>
<dbReference type="InterPro" id="IPR045103">
    <property type="entry name" value="RNF5/RNF185-like"/>
</dbReference>
<dbReference type="EMBL" id="JADCNL010000012">
    <property type="protein sequence ID" value="KAG0456891.1"/>
    <property type="molecule type" value="Genomic_DNA"/>
</dbReference>
<dbReference type="InterPro" id="IPR013083">
    <property type="entry name" value="Znf_RING/FYVE/PHD"/>
</dbReference>
<keyword evidence="6 10" id="KW-0863">Zinc-finger</keyword>
<evidence type="ECO:0000256" key="4">
    <source>
        <dbReference type="ARBA" id="ARBA00022679"/>
    </source>
</evidence>
<accession>A0A835PMU6</accession>
<dbReference type="Gene3D" id="3.30.40.10">
    <property type="entry name" value="Zinc/RING finger domain, C3HC4 (zinc finger)"/>
    <property type="match status" value="1"/>
</dbReference>
<proteinExistence type="predicted"/>
<dbReference type="GO" id="GO:0005789">
    <property type="term" value="C:endoplasmic reticulum membrane"/>
    <property type="evidence" value="ECO:0007669"/>
    <property type="project" value="UniProtKB-SubCell"/>
</dbReference>
<evidence type="ECO:0000256" key="1">
    <source>
        <dbReference type="ARBA" id="ARBA00000900"/>
    </source>
</evidence>
<name>A0A835PMU6_VANPL</name>
<comment type="pathway">
    <text evidence="3 11">Protein modification; protein ubiquitination.</text>
</comment>
<dbReference type="EC" id="2.3.2.27" evidence="11"/>
<feature type="compositionally biased region" description="Low complexity" evidence="12">
    <location>
        <begin position="40"/>
        <end position="49"/>
    </location>
</feature>
<comment type="domain">
    <text evidence="11">The RING-type zinc finger domain is responsible for E3 ligase activity.</text>
</comment>
<feature type="region of interest" description="Disordered" evidence="12">
    <location>
        <begin position="40"/>
        <end position="75"/>
    </location>
</feature>
<evidence type="ECO:0000256" key="5">
    <source>
        <dbReference type="ARBA" id="ARBA00022723"/>
    </source>
</evidence>
<dbReference type="InterPro" id="IPR001841">
    <property type="entry name" value="Znf_RING"/>
</dbReference>
<evidence type="ECO:0000256" key="2">
    <source>
        <dbReference type="ARBA" id="ARBA00004308"/>
    </source>
</evidence>
<feature type="region of interest" description="Disordered" evidence="12">
    <location>
        <begin position="366"/>
        <end position="395"/>
    </location>
</feature>
<evidence type="ECO:0000256" key="7">
    <source>
        <dbReference type="ARBA" id="ARBA00022786"/>
    </source>
</evidence>
<dbReference type="GO" id="GO:0061630">
    <property type="term" value="F:ubiquitin protein ligase activity"/>
    <property type="evidence" value="ECO:0007669"/>
    <property type="project" value="UniProtKB-UniRule"/>
</dbReference>
<dbReference type="InterPro" id="IPR018957">
    <property type="entry name" value="Znf_C3HC4_RING-type"/>
</dbReference>
<dbReference type="SMART" id="SM00184">
    <property type="entry name" value="RING"/>
    <property type="match status" value="1"/>
</dbReference>